<dbReference type="OrthoDB" id="432970at2759"/>
<dbReference type="GO" id="GO:0008270">
    <property type="term" value="F:zinc ion binding"/>
    <property type="evidence" value="ECO:0007669"/>
    <property type="project" value="UniProtKB-KW"/>
</dbReference>
<dbReference type="RefSeq" id="XP_003032985.1">
    <property type="nucleotide sequence ID" value="XM_003032939.1"/>
</dbReference>
<dbReference type="KEGG" id="scm:SCHCO_02537281"/>
<dbReference type="VEuPathDB" id="FungiDB:SCHCODRAFT_02537281"/>
<evidence type="ECO:0000313" key="8">
    <source>
        <dbReference type="Proteomes" id="UP000007431"/>
    </source>
</evidence>
<evidence type="ECO:0000256" key="1">
    <source>
        <dbReference type="ARBA" id="ARBA00022723"/>
    </source>
</evidence>
<dbReference type="eggNOG" id="ENOG502SDEP">
    <property type="taxonomic scope" value="Eukaryota"/>
</dbReference>
<proteinExistence type="predicted"/>
<dbReference type="Proteomes" id="UP000007431">
    <property type="component" value="Unassembled WGS sequence"/>
</dbReference>
<dbReference type="AlphaFoldDB" id="D8Q2B3"/>
<protein>
    <submittedName>
        <fullName evidence="7">Expressed protein</fullName>
    </submittedName>
</protein>
<gene>
    <name evidence="7" type="ORF">SCHCODRAFT_15588</name>
</gene>
<evidence type="ECO:0000259" key="6">
    <source>
        <dbReference type="PROSITE" id="PS50865"/>
    </source>
</evidence>
<keyword evidence="1" id="KW-0479">Metal-binding</keyword>
<evidence type="ECO:0000256" key="2">
    <source>
        <dbReference type="ARBA" id="ARBA00022771"/>
    </source>
</evidence>
<dbReference type="Gene3D" id="6.10.140.2220">
    <property type="match status" value="1"/>
</dbReference>
<dbReference type="SUPFAM" id="SSF144232">
    <property type="entry name" value="HIT/MYND zinc finger-like"/>
    <property type="match status" value="1"/>
</dbReference>
<dbReference type="HOGENOM" id="CLU_106805_0_0_1"/>
<feature type="region of interest" description="Disordered" evidence="5">
    <location>
        <begin position="162"/>
        <end position="192"/>
    </location>
</feature>
<keyword evidence="8" id="KW-1185">Reference proteome</keyword>
<dbReference type="PROSITE" id="PS50865">
    <property type="entry name" value="ZF_MYND_2"/>
    <property type="match status" value="1"/>
</dbReference>
<evidence type="ECO:0000313" key="7">
    <source>
        <dbReference type="EMBL" id="EFI98082.1"/>
    </source>
</evidence>
<dbReference type="GeneID" id="9592924"/>
<accession>D8Q2B3</accession>
<evidence type="ECO:0000256" key="3">
    <source>
        <dbReference type="ARBA" id="ARBA00022833"/>
    </source>
</evidence>
<keyword evidence="3" id="KW-0862">Zinc</keyword>
<organism evidence="8">
    <name type="scientific">Schizophyllum commune (strain H4-8 / FGSC 9210)</name>
    <name type="common">Split gill fungus</name>
    <dbReference type="NCBI Taxonomy" id="578458"/>
    <lineage>
        <taxon>Eukaryota</taxon>
        <taxon>Fungi</taxon>
        <taxon>Dikarya</taxon>
        <taxon>Basidiomycota</taxon>
        <taxon>Agaricomycotina</taxon>
        <taxon>Agaricomycetes</taxon>
        <taxon>Agaricomycetidae</taxon>
        <taxon>Agaricales</taxon>
        <taxon>Schizophyllaceae</taxon>
        <taxon>Schizophyllum</taxon>
    </lineage>
</organism>
<dbReference type="InParanoid" id="D8Q2B3"/>
<keyword evidence="2 4" id="KW-0863">Zinc-finger</keyword>
<evidence type="ECO:0000256" key="5">
    <source>
        <dbReference type="SAM" id="MobiDB-lite"/>
    </source>
</evidence>
<dbReference type="EMBL" id="GL377305">
    <property type="protein sequence ID" value="EFI98082.1"/>
    <property type="molecule type" value="Genomic_DNA"/>
</dbReference>
<dbReference type="OMA" id="TGWGHVV"/>
<feature type="domain" description="MYND-type" evidence="6">
    <location>
        <begin position="6"/>
        <end position="43"/>
    </location>
</feature>
<dbReference type="Pfam" id="PF01753">
    <property type="entry name" value="zf-MYND"/>
    <property type="match status" value="1"/>
</dbReference>
<evidence type="ECO:0000256" key="4">
    <source>
        <dbReference type="PROSITE-ProRule" id="PRU00134"/>
    </source>
</evidence>
<name>D8Q2B3_SCHCM</name>
<reference evidence="7 8" key="1">
    <citation type="journal article" date="2010" name="Nat. Biotechnol.">
        <title>Genome sequence of the model mushroom Schizophyllum commune.</title>
        <authorList>
            <person name="Ohm R.A."/>
            <person name="de Jong J.F."/>
            <person name="Lugones L.G."/>
            <person name="Aerts A."/>
            <person name="Kothe E."/>
            <person name="Stajich J.E."/>
            <person name="de Vries R.P."/>
            <person name="Record E."/>
            <person name="Levasseur A."/>
            <person name="Baker S.E."/>
            <person name="Bartholomew K.A."/>
            <person name="Coutinho P.M."/>
            <person name="Erdmann S."/>
            <person name="Fowler T.J."/>
            <person name="Gathman A.C."/>
            <person name="Lombard V."/>
            <person name="Henrissat B."/>
            <person name="Knabe N."/>
            <person name="Kuees U."/>
            <person name="Lilly W.W."/>
            <person name="Lindquist E."/>
            <person name="Lucas S."/>
            <person name="Magnuson J.K."/>
            <person name="Piumi F."/>
            <person name="Raudaskoski M."/>
            <person name="Salamov A."/>
            <person name="Schmutz J."/>
            <person name="Schwarze F.W.M.R."/>
            <person name="vanKuyk P.A."/>
            <person name="Horton J.S."/>
            <person name="Grigoriev I.V."/>
            <person name="Woesten H.A.B."/>
        </authorList>
    </citation>
    <scope>NUCLEOTIDE SEQUENCE [LARGE SCALE GENOMIC DNA]</scope>
    <source>
        <strain evidence="8">H4-8 / FGSC 9210</strain>
    </source>
</reference>
<dbReference type="InterPro" id="IPR002893">
    <property type="entry name" value="Znf_MYND"/>
</dbReference>
<sequence length="192" mass="22136">MSADHCDVCNATGDIKRCSLCRSRFYCSADCQKADWPKHRAACRKNIWYDSPKYRKCDDGSMHEGKLELVTWEGKYRDSDEKLGWGACIVEESEDMKKKYYEEFGGDDKKMFEYWPQGYRWTCCGMAGDMTYGCDHHGTGSKPCTCDYCRAGKSLPDRIYNDPDPHRTGLKLSRGPDPRSYRPGSFVMDMGW</sequence>